<evidence type="ECO:0000256" key="1">
    <source>
        <dbReference type="SAM" id="Phobius"/>
    </source>
</evidence>
<proteinExistence type="predicted"/>
<keyword evidence="1" id="KW-0472">Membrane</keyword>
<keyword evidence="4" id="KW-1185">Reference proteome</keyword>
<accession>A0A8S0XV74</accession>
<dbReference type="RefSeq" id="WP_240983786.1">
    <property type="nucleotide sequence ID" value="NZ_CDGJ01000066.1"/>
</dbReference>
<dbReference type="InterPro" id="IPR024623">
    <property type="entry name" value="YtxH"/>
</dbReference>
<keyword evidence="1" id="KW-0812">Transmembrane</keyword>
<dbReference type="Proteomes" id="UP000836597">
    <property type="component" value="Chromosome"/>
</dbReference>
<dbReference type="EMBL" id="CDGJ01000066">
    <property type="protein sequence ID" value="CEJ07832.1"/>
    <property type="molecule type" value="Genomic_DNA"/>
</dbReference>
<organism evidence="2">
    <name type="scientific">Acididesulfobacillus acetoxydans</name>
    <dbReference type="NCBI Taxonomy" id="1561005"/>
    <lineage>
        <taxon>Bacteria</taxon>
        <taxon>Bacillati</taxon>
        <taxon>Bacillota</taxon>
        <taxon>Clostridia</taxon>
        <taxon>Eubacteriales</taxon>
        <taxon>Peptococcaceae</taxon>
        <taxon>Acididesulfobacillus</taxon>
    </lineage>
</organism>
<dbReference type="Pfam" id="PF12732">
    <property type="entry name" value="YtxH"/>
    <property type="match status" value="1"/>
</dbReference>
<evidence type="ECO:0000313" key="3">
    <source>
        <dbReference type="EMBL" id="CEJ07832.1"/>
    </source>
</evidence>
<reference evidence="3" key="1">
    <citation type="submission" date="2014-11" db="EMBL/GenBank/DDBJ databases">
        <authorList>
            <person name="Hornung B.V."/>
        </authorList>
    </citation>
    <scope>NUCLEOTIDE SEQUENCE</scope>
    <source>
        <strain evidence="3">INE</strain>
    </source>
</reference>
<gene>
    <name evidence="2" type="ORF">DEACI_0706</name>
    <name evidence="3" type="ORF">DEACI_2298</name>
</gene>
<evidence type="ECO:0000313" key="2">
    <source>
        <dbReference type="EMBL" id="CAA7600057.1"/>
    </source>
</evidence>
<dbReference type="KEGG" id="aacx:DEACI_0706"/>
<keyword evidence="1" id="KW-1133">Transmembrane helix</keyword>
<feature type="transmembrane region" description="Helical" evidence="1">
    <location>
        <begin position="12"/>
        <end position="31"/>
    </location>
</feature>
<dbReference type="EMBL" id="LR746496">
    <property type="protein sequence ID" value="CAA7600057.1"/>
    <property type="molecule type" value="Genomic_DNA"/>
</dbReference>
<evidence type="ECO:0000313" key="4">
    <source>
        <dbReference type="Proteomes" id="UP001071230"/>
    </source>
</evidence>
<protein>
    <submittedName>
        <fullName evidence="3">YtxH-like protein</fullName>
    </submittedName>
</protein>
<dbReference type="AlphaFoldDB" id="A0A8S0XV74"/>
<sequence>MENPRRCNLGTIAAAALVGGLAGAITGLLIAPKSGRDLRSDLAQALTERVGDPQWLAKAKRLTEDLQSFLQEATGSAKPGYVTIPIRDREPQAENHGPE</sequence>
<dbReference type="Proteomes" id="UP001071230">
    <property type="component" value="Unassembled WGS sequence"/>
</dbReference>
<name>A0A8S0XV74_9FIRM</name>
<reference evidence="2" key="2">
    <citation type="submission" date="2020-01" db="EMBL/GenBank/DDBJ databases">
        <authorList>
            <person name="Hornung B."/>
        </authorList>
    </citation>
    <scope>NUCLEOTIDE SEQUENCE</scope>
    <source>
        <strain evidence="2">PacBioINE</strain>
    </source>
</reference>